<keyword evidence="3" id="KW-1185">Reference proteome</keyword>
<dbReference type="InterPro" id="IPR025202">
    <property type="entry name" value="PLD-like_dom"/>
</dbReference>
<protein>
    <submittedName>
        <fullName evidence="2">Partial cardiolipin synthase A/B</fullName>
    </submittedName>
</protein>
<dbReference type="GO" id="GO:0008808">
    <property type="term" value="F:cardiolipin synthase activity"/>
    <property type="evidence" value="ECO:0007669"/>
    <property type="project" value="TreeGrafter"/>
</dbReference>
<sequence length="255" mass="28266">MRGFLPICGAKKNRLHPESIPRIILSLSLGVSPDFAMDWRKKEACARLMALGLLVFTVAGCAKTPRIPLGDDPPGDGLRRNSALEATLDRRLATSGNRVTLLPNGMRTFEAMFAAMREARDRIDLEYYIFEDVRVGAESLCELLTEKLRSGVAVNVILDGYGSSRTDPEFLARLRKAGARIVVFHPLTPEAILELTRVNDRDHRKILVVDGKVGFLGGVNLARVYENHSDPRAAERGDFRHAYWSDIAARIEGPA</sequence>
<evidence type="ECO:0000259" key="1">
    <source>
        <dbReference type="PROSITE" id="PS50035"/>
    </source>
</evidence>
<organism evidence="2 3">
    <name type="scientific">Methylacidimicrobium cyclopophantes</name>
    <dbReference type="NCBI Taxonomy" id="1041766"/>
    <lineage>
        <taxon>Bacteria</taxon>
        <taxon>Pseudomonadati</taxon>
        <taxon>Verrucomicrobiota</taxon>
        <taxon>Methylacidimicrobium</taxon>
    </lineage>
</organism>
<evidence type="ECO:0000313" key="3">
    <source>
        <dbReference type="Proteomes" id="UP000381693"/>
    </source>
</evidence>
<dbReference type="PANTHER" id="PTHR21248">
    <property type="entry name" value="CARDIOLIPIN SYNTHASE"/>
    <property type="match status" value="1"/>
</dbReference>
<dbReference type="AlphaFoldDB" id="A0A5E6MR54"/>
<dbReference type="GO" id="GO:0016020">
    <property type="term" value="C:membrane"/>
    <property type="evidence" value="ECO:0007669"/>
    <property type="project" value="TreeGrafter"/>
</dbReference>
<dbReference type="InterPro" id="IPR001736">
    <property type="entry name" value="PLipase_D/transphosphatidylase"/>
</dbReference>
<dbReference type="Pfam" id="PF13091">
    <property type="entry name" value="PLDc_2"/>
    <property type="match status" value="1"/>
</dbReference>
<dbReference type="Proteomes" id="UP000381693">
    <property type="component" value="Unassembled WGS sequence"/>
</dbReference>
<dbReference type="EMBL" id="CABFUZ020000236">
    <property type="protein sequence ID" value="VVM08276.1"/>
    <property type="molecule type" value="Genomic_DNA"/>
</dbReference>
<comment type="caution">
    <text evidence="2">The sequence shown here is derived from an EMBL/GenBank/DDBJ whole genome shotgun (WGS) entry which is preliminary data.</text>
</comment>
<proteinExistence type="predicted"/>
<reference evidence="2" key="1">
    <citation type="submission" date="2019-09" db="EMBL/GenBank/DDBJ databases">
        <authorList>
            <person name="Cremers G."/>
        </authorList>
    </citation>
    <scope>NUCLEOTIDE SEQUENCE [LARGE SCALE GENOMIC DNA]</scope>
    <source>
        <strain evidence="2">3B</strain>
    </source>
</reference>
<feature type="non-terminal residue" evidence="2">
    <location>
        <position position="255"/>
    </location>
</feature>
<dbReference type="SMART" id="SM00155">
    <property type="entry name" value="PLDc"/>
    <property type="match status" value="1"/>
</dbReference>
<gene>
    <name evidence="2" type="primary">clsA_B</name>
    <name evidence="2" type="ORF">MAMC_02029</name>
</gene>
<feature type="domain" description="PLD phosphodiesterase" evidence="1">
    <location>
        <begin position="198"/>
        <end position="225"/>
    </location>
</feature>
<accession>A0A5E6MR54</accession>
<dbReference type="Gene3D" id="3.30.870.10">
    <property type="entry name" value="Endonuclease Chain A"/>
    <property type="match status" value="1"/>
</dbReference>
<dbReference type="PANTHER" id="PTHR21248:SF22">
    <property type="entry name" value="PHOSPHOLIPASE D"/>
    <property type="match status" value="1"/>
</dbReference>
<dbReference type="GO" id="GO:0032049">
    <property type="term" value="P:cardiolipin biosynthetic process"/>
    <property type="evidence" value="ECO:0007669"/>
    <property type="project" value="UniProtKB-ARBA"/>
</dbReference>
<evidence type="ECO:0000313" key="2">
    <source>
        <dbReference type="EMBL" id="VVM08276.1"/>
    </source>
</evidence>
<dbReference type="SUPFAM" id="SSF56024">
    <property type="entry name" value="Phospholipase D/nuclease"/>
    <property type="match status" value="1"/>
</dbReference>
<name>A0A5E6MR54_9BACT</name>
<dbReference type="CDD" id="cd09110">
    <property type="entry name" value="PLDc_CLS_1"/>
    <property type="match status" value="1"/>
</dbReference>
<dbReference type="PROSITE" id="PS50035">
    <property type="entry name" value="PLD"/>
    <property type="match status" value="1"/>
</dbReference>